<protein>
    <submittedName>
        <fullName evidence="1">Uncharacterized protein</fullName>
    </submittedName>
</protein>
<sequence>MVLQRKRILIGQRCRILKSTEDGKTMLYHEKVHSSPTSSTLALKTSVEGALGH</sequence>
<gene>
    <name evidence="1" type="ORF">AMTR_s00084p00159360</name>
</gene>
<organism evidence="1 2">
    <name type="scientific">Amborella trichopoda</name>
    <dbReference type="NCBI Taxonomy" id="13333"/>
    <lineage>
        <taxon>Eukaryota</taxon>
        <taxon>Viridiplantae</taxon>
        <taxon>Streptophyta</taxon>
        <taxon>Embryophyta</taxon>
        <taxon>Tracheophyta</taxon>
        <taxon>Spermatophyta</taxon>
        <taxon>Magnoliopsida</taxon>
        <taxon>Amborellales</taxon>
        <taxon>Amborellaceae</taxon>
        <taxon>Amborella</taxon>
    </lineage>
</organism>
<accession>W1P3V0</accession>
<dbReference type="Gramene" id="ERN02314">
    <property type="protein sequence ID" value="ERN02314"/>
    <property type="gene ID" value="AMTR_s00084p00159360"/>
</dbReference>
<name>W1P3V0_AMBTC</name>
<dbReference type="EMBL" id="KI394648">
    <property type="protein sequence ID" value="ERN02314.1"/>
    <property type="molecule type" value="Genomic_DNA"/>
</dbReference>
<dbReference type="HOGENOM" id="CLU_3071391_0_0_1"/>
<evidence type="ECO:0000313" key="2">
    <source>
        <dbReference type="Proteomes" id="UP000017836"/>
    </source>
</evidence>
<dbReference type="Proteomes" id="UP000017836">
    <property type="component" value="Unassembled WGS sequence"/>
</dbReference>
<reference evidence="2" key="1">
    <citation type="journal article" date="2013" name="Science">
        <title>The Amborella genome and the evolution of flowering plants.</title>
        <authorList>
            <consortium name="Amborella Genome Project"/>
        </authorList>
    </citation>
    <scope>NUCLEOTIDE SEQUENCE [LARGE SCALE GENOMIC DNA]</scope>
</reference>
<evidence type="ECO:0000313" key="1">
    <source>
        <dbReference type="EMBL" id="ERN02314.1"/>
    </source>
</evidence>
<keyword evidence="2" id="KW-1185">Reference proteome</keyword>
<proteinExistence type="predicted"/>
<dbReference type="AlphaFoldDB" id="W1P3V0"/>